<gene>
    <name evidence="1" type="ORF">BGT96224_354</name>
</gene>
<evidence type="ECO:0000313" key="1">
    <source>
        <dbReference type="EMBL" id="EPQ64643.1"/>
    </source>
</evidence>
<reference evidence="2" key="1">
    <citation type="journal article" date="2013" name="Nat. Genet.">
        <title>The wheat powdery mildew genome shows the unique evolution of an obligate biotroph.</title>
        <authorList>
            <person name="Wicker T."/>
            <person name="Oberhaensli S."/>
            <person name="Parlange F."/>
            <person name="Buchmann J.P."/>
            <person name="Shatalina M."/>
            <person name="Roffler S."/>
            <person name="Ben-David R."/>
            <person name="Dolezel J."/>
            <person name="Simkova H."/>
            <person name="Schulze-Lefert P."/>
            <person name="Spanu P.D."/>
            <person name="Bruggmann R."/>
            <person name="Amselem J."/>
            <person name="Quesneville H."/>
            <person name="Ver Loren van Themaat E."/>
            <person name="Paape T."/>
            <person name="Shimizu K.K."/>
            <person name="Keller B."/>
        </authorList>
    </citation>
    <scope>NUCLEOTIDE SEQUENCE [LARGE SCALE GENOMIC DNA]</scope>
    <source>
        <strain evidence="2">96224</strain>
    </source>
</reference>
<organism evidence="1 2">
    <name type="scientific">Blumeria graminis f. sp. tritici 96224</name>
    <dbReference type="NCBI Taxonomy" id="1268274"/>
    <lineage>
        <taxon>Eukaryota</taxon>
        <taxon>Fungi</taxon>
        <taxon>Dikarya</taxon>
        <taxon>Ascomycota</taxon>
        <taxon>Pezizomycotina</taxon>
        <taxon>Leotiomycetes</taxon>
        <taxon>Erysiphales</taxon>
        <taxon>Erysiphaceae</taxon>
        <taxon>Blumeria</taxon>
    </lineage>
</organism>
<accession>A0A656KIY6</accession>
<proteinExistence type="predicted"/>
<sequence length="94" mass="10344">MALPNASEAQAEILEKLSPLPLQRISKASLNVRDYISPEHFGDGLPSQYVRVESDCRLFYTEKSINDVTVLWKAAADAAFNGKGCAYGSLPERL</sequence>
<evidence type="ECO:0000313" key="2">
    <source>
        <dbReference type="Proteomes" id="UP000053110"/>
    </source>
</evidence>
<dbReference type="OrthoDB" id="27214at2759"/>
<dbReference type="Proteomes" id="UP000053110">
    <property type="component" value="Unassembled WGS sequence"/>
</dbReference>
<dbReference type="AlphaFoldDB" id="A0A656KIY6"/>
<protein>
    <submittedName>
        <fullName evidence="1">Uncharacterized protein</fullName>
    </submittedName>
</protein>
<name>A0A656KIY6_BLUGR</name>
<dbReference type="EMBL" id="KE375054">
    <property type="protein sequence ID" value="EPQ64643.1"/>
    <property type="molecule type" value="Genomic_DNA"/>
</dbReference>